<dbReference type="Proteomes" id="UP001497493">
    <property type="component" value="Chromosome"/>
</dbReference>
<organism evidence="3 4">
    <name type="scientific">Candidatus Methylocalor cossyra</name>
    <dbReference type="NCBI Taxonomy" id="3108543"/>
    <lineage>
        <taxon>Bacteria</taxon>
        <taxon>Pseudomonadati</taxon>
        <taxon>Pseudomonadota</taxon>
        <taxon>Gammaproteobacteria</taxon>
        <taxon>Methylococcales</taxon>
        <taxon>Methylococcaceae</taxon>
        <taxon>Candidatus Methylocalor</taxon>
    </lineage>
</organism>
<keyword evidence="2" id="KW-1133">Transmembrane helix</keyword>
<gene>
    <name evidence="3" type="ORF">MECH1_V1_2033</name>
</gene>
<dbReference type="RefSeq" id="WP_348757373.1">
    <property type="nucleotide sequence ID" value="NZ_OZ026884.1"/>
</dbReference>
<feature type="coiled-coil region" evidence="1">
    <location>
        <begin position="323"/>
        <end position="350"/>
    </location>
</feature>
<feature type="transmembrane region" description="Helical" evidence="2">
    <location>
        <begin position="160"/>
        <end position="184"/>
    </location>
</feature>
<sequence>MSLFARWFQWLLVKPAPVERSGSPALTPIDTDRIARELDLEQEARRLGEAGLPAADQGTLSGIEAAIVRRVEKARQDYLSWGVGQLAVLNQDIQRRDLTALVNQAGQADREFERRASALVAGRERLLAELAREAAAAEVELEDFRARHGLRRPPRYPGPAGVFFGVAVLVLLAVVEGALNAALFAKGVATGLVGGFIYAGGFAFGNVAIAYLFGRWALPNLNHRNPLRKCLGGLALPLALAAALAVGLLIAHFRDALAEDLDDAPRAALESLRRDPLGLKAVHSWALLGVSLVCAVVAMGDAYRLDDPYPGYAALDRRRRRAQDDYGLELEELRAELETLKDASLTALDRALAEARAVLHALHQAIEQKRATGLRLQHALADVDHCLDTLLGRFRDLNRLYRSGPAPAYFAARPPLAALPWPDFSVEQDLKKYAEQAALLSGFVDRMEDLRGRIQASFVRRRDGLLPLDAQFRAEVGELAP</sequence>
<feature type="transmembrane region" description="Helical" evidence="2">
    <location>
        <begin position="282"/>
        <end position="300"/>
    </location>
</feature>
<keyword evidence="1" id="KW-0175">Coiled coil</keyword>
<dbReference type="EMBL" id="OZ026884">
    <property type="protein sequence ID" value="CAL1240809.1"/>
    <property type="molecule type" value="Genomic_DNA"/>
</dbReference>
<evidence type="ECO:0008006" key="5">
    <source>
        <dbReference type="Google" id="ProtNLM"/>
    </source>
</evidence>
<feature type="transmembrane region" description="Helical" evidence="2">
    <location>
        <begin position="230"/>
        <end position="253"/>
    </location>
</feature>
<keyword evidence="2" id="KW-0812">Transmembrane</keyword>
<evidence type="ECO:0000313" key="4">
    <source>
        <dbReference type="Proteomes" id="UP001497493"/>
    </source>
</evidence>
<name>A0ABP1C984_9GAMM</name>
<protein>
    <recommendedName>
        <fullName evidence="5">Transmembrane protein</fullName>
    </recommendedName>
</protein>
<keyword evidence="4" id="KW-1185">Reference proteome</keyword>
<reference evidence="3 4" key="1">
    <citation type="submission" date="2024-04" db="EMBL/GenBank/DDBJ databases">
        <authorList>
            <person name="Cremers G."/>
        </authorList>
    </citation>
    <scope>NUCLEOTIDE SEQUENCE [LARGE SCALE GENOMIC DNA]</scope>
    <source>
        <strain evidence="3">MeCH1-AG</strain>
    </source>
</reference>
<feature type="transmembrane region" description="Helical" evidence="2">
    <location>
        <begin position="196"/>
        <end position="218"/>
    </location>
</feature>
<evidence type="ECO:0000256" key="1">
    <source>
        <dbReference type="SAM" id="Coils"/>
    </source>
</evidence>
<evidence type="ECO:0000256" key="2">
    <source>
        <dbReference type="SAM" id="Phobius"/>
    </source>
</evidence>
<evidence type="ECO:0000313" key="3">
    <source>
        <dbReference type="EMBL" id="CAL1240809.1"/>
    </source>
</evidence>
<keyword evidence="2" id="KW-0472">Membrane</keyword>
<proteinExistence type="predicted"/>
<accession>A0ABP1C984</accession>